<comment type="caution">
    <text evidence="3">The sequence shown here is derived from an EMBL/GenBank/DDBJ whole genome shotgun (WGS) entry which is preliminary data.</text>
</comment>
<sequence length="157" mass="16993">MNVPILLVTLLVALSLQGCATLSPDFETPEVQVTALEPLPNNHSGDLRFRIHLRVFNPNDTDLALSGLYYTLKLAGHKVITGTSNTLPVIPAYGQEAIVVDASANLMGSFMAAAELLQLQGNTVPYELEAKLGLQRTLLPAIRVTKRGEIPLGQYSR</sequence>
<feature type="chain" id="PRO_5046446218" description="Water stress and hypersensitive response domain-containing protein" evidence="1">
    <location>
        <begin position="21"/>
        <end position="157"/>
    </location>
</feature>
<dbReference type="InterPro" id="IPR013990">
    <property type="entry name" value="WHy-dom"/>
</dbReference>
<evidence type="ECO:0000256" key="1">
    <source>
        <dbReference type="SAM" id="SignalP"/>
    </source>
</evidence>
<evidence type="ECO:0000313" key="4">
    <source>
        <dbReference type="Proteomes" id="UP000306791"/>
    </source>
</evidence>
<reference evidence="3 4" key="1">
    <citation type="submission" date="2019-05" db="EMBL/GenBank/DDBJ databases">
        <title>Microbulbifer harenosus sp. nov., an alginate-degrading bacterium isolated from coastal sand.</title>
        <authorList>
            <person name="Huang H."/>
            <person name="Mo K."/>
            <person name="Bao S."/>
        </authorList>
    </citation>
    <scope>NUCLEOTIDE SEQUENCE [LARGE SCALE GENOMIC DNA]</scope>
    <source>
        <strain evidence="3 4">HB161719</strain>
    </source>
</reference>
<accession>A0ABY2UIE8</accession>
<evidence type="ECO:0000259" key="2">
    <source>
        <dbReference type="SMART" id="SM00769"/>
    </source>
</evidence>
<feature type="signal peptide" evidence="1">
    <location>
        <begin position="1"/>
        <end position="20"/>
    </location>
</feature>
<gene>
    <name evidence="3" type="ORF">FDY93_09015</name>
</gene>
<dbReference type="Proteomes" id="UP000306791">
    <property type="component" value="Unassembled WGS sequence"/>
</dbReference>
<keyword evidence="1" id="KW-0732">Signal</keyword>
<dbReference type="SMART" id="SM00769">
    <property type="entry name" value="WHy"/>
    <property type="match status" value="1"/>
</dbReference>
<dbReference type="InterPro" id="IPR004864">
    <property type="entry name" value="LEA_2"/>
</dbReference>
<protein>
    <recommendedName>
        <fullName evidence="2">Water stress and hypersensitive response domain-containing protein</fullName>
    </recommendedName>
</protein>
<evidence type="ECO:0000313" key="3">
    <source>
        <dbReference type="EMBL" id="TLM77722.1"/>
    </source>
</evidence>
<organism evidence="3 4">
    <name type="scientific">Microbulbifer harenosus</name>
    <dbReference type="NCBI Taxonomy" id="2576840"/>
    <lineage>
        <taxon>Bacteria</taxon>
        <taxon>Pseudomonadati</taxon>
        <taxon>Pseudomonadota</taxon>
        <taxon>Gammaproteobacteria</taxon>
        <taxon>Cellvibrionales</taxon>
        <taxon>Microbulbiferaceae</taxon>
        <taxon>Microbulbifer</taxon>
    </lineage>
</organism>
<name>A0ABY2UIE8_9GAMM</name>
<proteinExistence type="predicted"/>
<dbReference type="Gene3D" id="2.60.40.1820">
    <property type="match status" value="1"/>
</dbReference>
<dbReference type="SUPFAM" id="SSF117070">
    <property type="entry name" value="LEA14-like"/>
    <property type="match status" value="1"/>
</dbReference>
<dbReference type="RefSeq" id="WP_138235399.1">
    <property type="nucleotide sequence ID" value="NZ_CP185860.1"/>
</dbReference>
<dbReference type="Pfam" id="PF03168">
    <property type="entry name" value="LEA_2"/>
    <property type="match status" value="1"/>
</dbReference>
<feature type="domain" description="Water stress and hypersensitive response" evidence="2">
    <location>
        <begin position="31"/>
        <end position="151"/>
    </location>
</feature>
<keyword evidence="4" id="KW-1185">Reference proteome</keyword>
<dbReference type="EMBL" id="VANI01000009">
    <property type="protein sequence ID" value="TLM77722.1"/>
    <property type="molecule type" value="Genomic_DNA"/>
</dbReference>